<sequence>MKSFILAMILLASLATMFTTGAACDNVSSTKMEYACRACHAKWYHVCRETLQSAPDAAEVTTYALIATKKANLKYGDTMDKISMMLGDGNLPGKDREAISHCKERYGEAGSQMVSGANHLSGCDFRHTRQEYMDALTAIRSCLDKLHDSFQSLPLYGMVAADFALTGVANDLEALMNVDW</sequence>
<keyword evidence="1" id="KW-0732">Signal</keyword>
<evidence type="ECO:0000256" key="1">
    <source>
        <dbReference type="SAM" id="SignalP"/>
    </source>
</evidence>
<organism evidence="3">
    <name type="scientific">Setaria italica</name>
    <name type="common">Foxtail millet</name>
    <name type="synonym">Panicum italicum</name>
    <dbReference type="NCBI Taxonomy" id="4555"/>
    <lineage>
        <taxon>Eukaryota</taxon>
        <taxon>Viridiplantae</taxon>
        <taxon>Streptophyta</taxon>
        <taxon>Embryophyta</taxon>
        <taxon>Tracheophyta</taxon>
        <taxon>Spermatophyta</taxon>
        <taxon>Magnoliopsida</taxon>
        <taxon>Liliopsida</taxon>
        <taxon>Poales</taxon>
        <taxon>Poaceae</taxon>
        <taxon>PACMAD clade</taxon>
        <taxon>Panicoideae</taxon>
        <taxon>Panicodae</taxon>
        <taxon>Paniceae</taxon>
        <taxon>Cenchrinae</taxon>
        <taxon>Setaria</taxon>
    </lineage>
</organism>
<dbReference type="PANTHER" id="PTHR34838">
    <property type="entry name" value="OS08G0142100 PROTEIN-RELATED"/>
    <property type="match status" value="1"/>
</dbReference>
<accession>A0A368RIR2</accession>
<protein>
    <recommendedName>
        <fullName evidence="2">Pectinesterase inhibitor domain-containing protein</fullName>
    </recommendedName>
</protein>
<name>A0A368RIR2_SETIT</name>
<feature type="domain" description="Pectinesterase inhibitor" evidence="2">
    <location>
        <begin position="38"/>
        <end position="149"/>
    </location>
</feature>
<reference evidence="3" key="1">
    <citation type="journal article" date="2012" name="Nat. Biotechnol.">
        <title>Reference genome sequence of the model plant Setaria.</title>
        <authorList>
            <person name="Bennetzen J.L."/>
            <person name="Schmutz J."/>
            <person name="Wang H."/>
            <person name="Percifield R."/>
            <person name="Hawkins J."/>
            <person name="Pontaroli A.C."/>
            <person name="Estep M."/>
            <person name="Feng L."/>
            <person name="Vaughn J.N."/>
            <person name="Grimwood J."/>
            <person name="Jenkins J."/>
            <person name="Barry K."/>
            <person name="Lindquist E."/>
            <person name="Hellsten U."/>
            <person name="Deshpande S."/>
            <person name="Wang X."/>
            <person name="Wu X."/>
            <person name="Mitros T."/>
            <person name="Triplett J."/>
            <person name="Yang X."/>
            <person name="Ye C.Y."/>
            <person name="Mauro-Herrera M."/>
            <person name="Wang L."/>
            <person name="Li P."/>
            <person name="Sharma M."/>
            <person name="Sharma R."/>
            <person name="Ronald P.C."/>
            <person name="Panaud O."/>
            <person name="Kellogg E.A."/>
            <person name="Brutnell T.P."/>
            <person name="Doust A.N."/>
            <person name="Tuskan G.A."/>
            <person name="Rokhsar D."/>
            <person name="Devos K.M."/>
        </authorList>
    </citation>
    <scope>NUCLEOTIDE SEQUENCE [LARGE SCALE GENOMIC DNA]</scope>
    <source>
        <strain evidence="3">Yugu1</strain>
    </source>
</reference>
<gene>
    <name evidence="3" type="ORF">SETIT_6G066200v2</name>
</gene>
<dbReference type="GO" id="GO:0004857">
    <property type="term" value="F:enzyme inhibitor activity"/>
    <property type="evidence" value="ECO:0007669"/>
    <property type="project" value="InterPro"/>
</dbReference>
<dbReference type="InterPro" id="IPR006501">
    <property type="entry name" value="Pectinesterase_inhib_dom"/>
</dbReference>
<dbReference type="PROSITE" id="PS51257">
    <property type="entry name" value="PROKAR_LIPOPROTEIN"/>
    <property type="match status" value="1"/>
</dbReference>
<dbReference type="SUPFAM" id="SSF101148">
    <property type="entry name" value="Plant invertase/pectin methylesterase inhibitor"/>
    <property type="match status" value="1"/>
</dbReference>
<feature type="chain" id="PRO_5016819399" description="Pectinesterase inhibitor domain-containing protein" evidence="1">
    <location>
        <begin position="24"/>
        <end position="180"/>
    </location>
</feature>
<evidence type="ECO:0000313" key="3">
    <source>
        <dbReference type="EMBL" id="RCV30089.1"/>
    </source>
</evidence>
<dbReference type="Gene3D" id="1.20.140.40">
    <property type="entry name" value="Invertase/pectin methylesterase inhibitor family protein"/>
    <property type="match status" value="1"/>
</dbReference>
<dbReference type="InterPro" id="IPR035513">
    <property type="entry name" value="Invertase/methylesterase_inhib"/>
</dbReference>
<reference evidence="3" key="2">
    <citation type="submission" date="2015-07" db="EMBL/GenBank/DDBJ databases">
        <authorList>
            <person name="Noorani M."/>
        </authorList>
    </citation>
    <scope>NUCLEOTIDE SEQUENCE</scope>
    <source>
        <strain evidence="3">Yugu1</strain>
    </source>
</reference>
<evidence type="ECO:0000259" key="2">
    <source>
        <dbReference type="Pfam" id="PF04043"/>
    </source>
</evidence>
<dbReference type="AlphaFoldDB" id="A0A368RIR2"/>
<dbReference type="NCBIfam" id="TIGR01614">
    <property type="entry name" value="PME_inhib"/>
    <property type="match status" value="1"/>
</dbReference>
<dbReference type="PANTHER" id="PTHR34838:SF3">
    <property type="entry name" value="OS08G0142100 PROTEIN"/>
    <property type="match status" value="1"/>
</dbReference>
<dbReference type="Pfam" id="PF04043">
    <property type="entry name" value="PMEI"/>
    <property type="match status" value="1"/>
</dbReference>
<dbReference type="EMBL" id="CM003533">
    <property type="protein sequence ID" value="RCV30089.1"/>
    <property type="molecule type" value="Genomic_DNA"/>
</dbReference>
<proteinExistence type="predicted"/>
<dbReference type="OrthoDB" id="646583at2759"/>
<feature type="signal peptide" evidence="1">
    <location>
        <begin position="1"/>
        <end position="23"/>
    </location>
</feature>